<evidence type="ECO:0008006" key="5">
    <source>
        <dbReference type="Google" id="ProtNLM"/>
    </source>
</evidence>
<proteinExistence type="predicted"/>
<gene>
    <name evidence="3" type="ORF">ROI90_09620</name>
</gene>
<feature type="compositionally biased region" description="Low complexity" evidence="1">
    <location>
        <begin position="36"/>
        <end position="58"/>
    </location>
</feature>
<evidence type="ECO:0000313" key="3">
    <source>
        <dbReference type="EMBL" id="MDU0370649.1"/>
    </source>
</evidence>
<comment type="caution">
    <text evidence="3">The sequence shown here is derived from an EMBL/GenBank/DDBJ whole genome shotgun (WGS) entry which is preliminary data.</text>
</comment>
<dbReference type="RefSeq" id="WP_315998130.1">
    <property type="nucleotide sequence ID" value="NZ_JAWDJT010000005.1"/>
</dbReference>
<accession>A0ABU3TGZ7</accession>
<keyword evidence="2" id="KW-0732">Signal</keyword>
<protein>
    <recommendedName>
        <fullName evidence="5">DUF5666 domain-containing protein</fullName>
    </recommendedName>
</protein>
<keyword evidence="4" id="KW-1185">Reference proteome</keyword>
<feature type="signal peptide" evidence="2">
    <location>
        <begin position="1"/>
        <end position="25"/>
    </location>
</feature>
<dbReference type="Proteomes" id="UP001250698">
    <property type="component" value="Unassembled WGS sequence"/>
</dbReference>
<name>A0ABU3TGZ7_9BACT</name>
<organism evidence="3 4">
    <name type="scientific">Hymenobacter endophyticus</name>
    <dbReference type="NCBI Taxonomy" id="3076335"/>
    <lineage>
        <taxon>Bacteria</taxon>
        <taxon>Pseudomonadati</taxon>
        <taxon>Bacteroidota</taxon>
        <taxon>Cytophagia</taxon>
        <taxon>Cytophagales</taxon>
        <taxon>Hymenobacteraceae</taxon>
        <taxon>Hymenobacter</taxon>
    </lineage>
</organism>
<reference evidence="3 4" key="1">
    <citation type="submission" date="2023-10" db="EMBL/GenBank/DDBJ databases">
        <title>Hymenobacter endophyticus sp. nov., an isolate from the leaf tissues of wheat.</title>
        <authorList>
            <person name="Dai Y."/>
        </authorList>
    </citation>
    <scope>NUCLEOTIDE SEQUENCE [LARGE SCALE GENOMIC DNA]</scope>
    <source>
        <strain evidence="3 4">ZK17L-C2</strain>
    </source>
</reference>
<evidence type="ECO:0000256" key="1">
    <source>
        <dbReference type="SAM" id="MobiDB-lite"/>
    </source>
</evidence>
<feature type="chain" id="PRO_5047533914" description="DUF5666 domain-containing protein" evidence="2">
    <location>
        <begin position="26"/>
        <end position="266"/>
    </location>
</feature>
<evidence type="ECO:0000313" key="4">
    <source>
        <dbReference type="Proteomes" id="UP001250698"/>
    </source>
</evidence>
<sequence length="266" mass="27429">MSHSLPKLPLLLLLLAATAASDAHAQQTRSARKAARAAGSTTAAVPAPSVAGGPAGAPQLPPPPPGGPGHKPGRPAPPAVQELSDFSGTLTQYVATNDEQIVDGFVLNTGSATDTVRLPRHAAQQLMAAAKAGSRVTVNGYRHTGPDGRAALHMVSLTAGGQTIKPTPPTPSATPPTEASTTVKGTVSSLRKDREGRVNGLILNDQTIVRVPPHAAEQLSAKLRTGATIEATGYLHTPRTGEVALRPVRSLRAETLTLDGVRFLLR</sequence>
<dbReference type="EMBL" id="JAWDJT010000005">
    <property type="protein sequence ID" value="MDU0370649.1"/>
    <property type="molecule type" value="Genomic_DNA"/>
</dbReference>
<evidence type="ECO:0000256" key="2">
    <source>
        <dbReference type="SAM" id="SignalP"/>
    </source>
</evidence>
<feature type="region of interest" description="Disordered" evidence="1">
    <location>
        <begin position="35"/>
        <end position="82"/>
    </location>
</feature>
<feature type="region of interest" description="Disordered" evidence="1">
    <location>
        <begin position="161"/>
        <end position="181"/>
    </location>
</feature>